<name>A0A7H4P402_9ENTR</name>
<dbReference type="SUPFAM" id="SSF81665">
    <property type="entry name" value="Calcium ATPase, transmembrane domain M"/>
    <property type="match status" value="1"/>
</dbReference>
<dbReference type="InterPro" id="IPR023298">
    <property type="entry name" value="ATPase_P-typ_TM_dom_sf"/>
</dbReference>
<evidence type="ECO:0000313" key="6">
    <source>
        <dbReference type="EMBL" id="STW07167.1"/>
    </source>
</evidence>
<evidence type="ECO:0000256" key="5">
    <source>
        <dbReference type="SAM" id="Phobius"/>
    </source>
</evidence>
<evidence type="ECO:0000256" key="4">
    <source>
        <dbReference type="ARBA" id="ARBA00022842"/>
    </source>
</evidence>
<evidence type="ECO:0000256" key="1">
    <source>
        <dbReference type="ARBA" id="ARBA00004651"/>
    </source>
</evidence>
<keyword evidence="5" id="KW-0812">Transmembrane</keyword>
<dbReference type="GO" id="GO:0016787">
    <property type="term" value="F:hydrolase activity"/>
    <property type="evidence" value="ECO:0007669"/>
    <property type="project" value="UniProtKB-KW"/>
</dbReference>
<protein>
    <submittedName>
        <fullName evidence="6">Magnesium-transporting ATPase</fullName>
        <ecNumber evidence="6">3.6.3.2</ecNumber>
    </submittedName>
</protein>
<dbReference type="InterPro" id="IPR006415">
    <property type="entry name" value="P-type_ATPase_IIIB"/>
</dbReference>
<dbReference type="GO" id="GO:0015444">
    <property type="term" value="F:P-type magnesium transporter activity"/>
    <property type="evidence" value="ECO:0007669"/>
    <property type="project" value="InterPro"/>
</dbReference>
<comment type="caution">
    <text evidence="6">The sequence shown here is derived from an EMBL/GenBank/DDBJ whole genome shotgun (WGS) entry which is preliminary data.</text>
</comment>
<dbReference type="EC" id="3.6.3.2" evidence="6"/>
<accession>A0A7H4P402</accession>
<dbReference type="AlphaFoldDB" id="A0A7H4P402"/>
<keyword evidence="4" id="KW-0460">Magnesium</keyword>
<evidence type="ECO:0000256" key="3">
    <source>
        <dbReference type="ARBA" id="ARBA00022553"/>
    </source>
</evidence>
<dbReference type="Gene3D" id="1.20.1110.10">
    <property type="entry name" value="Calcium-transporting ATPase, transmembrane domain"/>
    <property type="match status" value="1"/>
</dbReference>
<keyword evidence="6" id="KW-0378">Hydrolase</keyword>
<dbReference type="PRINTS" id="PR01836">
    <property type="entry name" value="MGATPASE"/>
</dbReference>
<dbReference type="GO" id="GO:0005886">
    <property type="term" value="C:plasma membrane"/>
    <property type="evidence" value="ECO:0007669"/>
    <property type="project" value="UniProtKB-SubCell"/>
</dbReference>
<comment type="subcellular location">
    <subcellularLocation>
        <location evidence="1">Cell membrane</location>
        <topology evidence="1">Multi-pass membrane protein</topology>
    </subcellularLocation>
</comment>
<organism evidence="6 7">
    <name type="scientific">Klebsiella grimontii</name>
    <dbReference type="NCBI Taxonomy" id="2058152"/>
    <lineage>
        <taxon>Bacteria</taxon>
        <taxon>Pseudomonadati</taxon>
        <taxon>Pseudomonadota</taxon>
        <taxon>Gammaproteobacteria</taxon>
        <taxon>Enterobacterales</taxon>
        <taxon>Enterobacteriaceae</taxon>
        <taxon>Klebsiella/Raoultella group</taxon>
        <taxon>Klebsiella</taxon>
    </lineage>
</organism>
<feature type="transmembrane region" description="Helical" evidence="5">
    <location>
        <begin position="12"/>
        <end position="32"/>
    </location>
</feature>
<gene>
    <name evidence="6" type="primary">mgtB_2</name>
    <name evidence="6" type="ORF">NCTC9149_03595</name>
</gene>
<sequence>MTASSNFGNVFSVLVASAFIPFLPMLAIHLLIQNLMYDLSQLSLPWDKMDKEFLRKPRKWDAKNIGPLYAVDWPDVVHF</sequence>
<evidence type="ECO:0000313" key="7">
    <source>
        <dbReference type="Proteomes" id="UP000254571"/>
    </source>
</evidence>
<proteinExistence type="predicted"/>
<evidence type="ECO:0000256" key="2">
    <source>
        <dbReference type="ARBA" id="ARBA00022475"/>
    </source>
</evidence>
<dbReference type="Proteomes" id="UP000254571">
    <property type="component" value="Unassembled WGS sequence"/>
</dbReference>
<keyword evidence="5" id="KW-1133">Transmembrane helix</keyword>
<reference evidence="6 7" key="1">
    <citation type="submission" date="2018-06" db="EMBL/GenBank/DDBJ databases">
        <authorList>
            <consortium name="Pathogen Informatics"/>
            <person name="Doyle S."/>
        </authorList>
    </citation>
    <scope>NUCLEOTIDE SEQUENCE [LARGE SCALE GENOMIC DNA]</scope>
    <source>
        <strain evidence="6 7">NCTC9149</strain>
    </source>
</reference>
<keyword evidence="3" id="KW-0597">Phosphoprotein</keyword>
<keyword evidence="2" id="KW-1003">Cell membrane</keyword>
<dbReference type="EMBL" id="UGMX01000002">
    <property type="protein sequence ID" value="STW07167.1"/>
    <property type="molecule type" value="Genomic_DNA"/>
</dbReference>
<keyword evidence="5" id="KW-0472">Membrane</keyword>